<dbReference type="InterPro" id="IPR043130">
    <property type="entry name" value="CDP-OH_PTrfase_TM_dom"/>
</dbReference>
<dbReference type="AlphaFoldDB" id="A0A1T2X727"/>
<dbReference type="GO" id="GO:0016020">
    <property type="term" value="C:membrane"/>
    <property type="evidence" value="ECO:0007669"/>
    <property type="project" value="UniProtKB-SubCell"/>
</dbReference>
<keyword evidence="10 15" id="KW-0472">Membrane</keyword>
<feature type="transmembrane region" description="Helical" evidence="15">
    <location>
        <begin position="143"/>
        <end position="160"/>
    </location>
</feature>
<evidence type="ECO:0000313" key="16">
    <source>
        <dbReference type="EMBL" id="OPA75688.1"/>
    </source>
</evidence>
<dbReference type="GO" id="GO:0008444">
    <property type="term" value="F:CDP-diacylglycerol-glycerol-3-phosphate 3-phosphatidyltransferase activity"/>
    <property type="evidence" value="ECO:0007669"/>
    <property type="project" value="InterPro"/>
</dbReference>
<dbReference type="GO" id="GO:0006655">
    <property type="term" value="P:phosphatidylglycerol biosynthetic process"/>
    <property type="evidence" value="ECO:0007669"/>
    <property type="project" value="UniProtKB-UniPathway"/>
</dbReference>
<dbReference type="OrthoDB" id="9796672at2"/>
<comment type="pathway">
    <text evidence="3">Lipid metabolism.</text>
</comment>
<evidence type="ECO:0000256" key="5">
    <source>
        <dbReference type="ARBA" id="ARBA00022516"/>
    </source>
</evidence>
<keyword evidence="5" id="KW-0444">Lipid biosynthesis</keyword>
<gene>
    <name evidence="16" type="ORF">BVG16_20365</name>
</gene>
<evidence type="ECO:0000256" key="8">
    <source>
        <dbReference type="ARBA" id="ARBA00022989"/>
    </source>
</evidence>
<keyword evidence="7 15" id="KW-0812">Transmembrane</keyword>
<keyword evidence="11" id="KW-0594">Phospholipid biosynthesis</keyword>
<dbReference type="InterPro" id="IPR048254">
    <property type="entry name" value="CDP_ALCOHOL_P_TRANSF_CS"/>
</dbReference>
<keyword evidence="17" id="KW-1185">Reference proteome</keyword>
<evidence type="ECO:0000256" key="14">
    <source>
        <dbReference type="RuleBase" id="RU003750"/>
    </source>
</evidence>
<evidence type="ECO:0000256" key="10">
    <source>
        <dbReference type="ARBA" id="ARBA00023136"/>
    </source>
</evidence>
<evidence type="ECO:0000256" key="12">
    <source>
        <dbReference type="ARBA" id="ARBA00023264"/>
    </source>
</evidence>
<dbReference type="Pfam" id="PF01066">
    <property type="entry name" value="CDP-OH_P_transf"/>
    <property type="match status" value="1"/>
</dbReference>
<dbReference type="Proteomes" id="UP000190188">
    <property type="component" value="Unassembled WGS sequence"/>
</dbReference>
<evidence type="ECO:0000256" key="9">
    <source>
        <dbReference type="ARBA" id="ARBA00023098"/>
    </source>
</evidence>
<comment type="function">
    <text evidence="1">This protein catalyzes the committed step to the synthesis of the acidic phospholipids.</text>
</comment>
<dbReference type="STRING" id="1324314.BVG16_20365"/>
<evidence type="ECO:0000256" key="15">
    <source>
        <dbReference type="SAM" id="Phobius"/>
    </source>
</evidence>
<keyword evidence="9" id="KW-0443">Lipid metabolism</keyword>
<keyword evidence="8 15" id="KW-1133">Transmembrane helix</keyword>
<protein>
    <recommendedName>
        <fullName evidence="13">Phosphatidylglycerophosphate synthase</fullName>
    </recommendedName>
</protein>
<dbReference type="PANTHER" id="PTHR14269">
    <property type="entry name" value="CDP-DIACYLGLYCEROL--GLYCEROL-3-PHOSPHATE 3-PHOSPHATIDYLTRANSFERASE-RELATED"/>
    <property type="match status" value="1"/>
</dbReference>
<evidence type="ECO:0000256" key="13">
    <source>
        <dbReference type="ARBA" id="ARBA00033018"/>
    </source>
</evidence>
<evidence type="ECO:0000256" key="6">
    <source>
        <dbReference type="ARBA" id="ARBA00022679"/>
    </source>
</evidence>
<dbReference type="PROSITE" id="PS00379">
    <property type="entry name" value="CDP_ALCOHOL_P_TRANSF"/>
    <property type="match status" value="1"/>
</dbReference>
<accession>A0A1T2X727</accession>
<evidence type="ECO:0000256" key="11">
    <source>
        <dbReference type="ARBA" id="ARBA00023209"/>
    </source>
</evidence>
<comment type="caution">
    <text evidence="16">The sequence shown here is derived from an EMBL/GenBank/DDBJ whole genome shotgun (WGS) entry which is preliminary data.</text>
</comment>
<keyword evidence="6 14" id="KW-0808">Transferase</keyword>
<dbReference type="UniPathway" id="UPA00084">
    <property type="reaction ID" value="UER00503"/>
</dbReference>
<sequence length="176" mass="19887">MNAPNLITLARFVLVPIYILVFAYGPRYSAFLIIVAAGLTDIADGYIARRTNQITKVGVMLDPLADKTMMLAVMVTLLWSGDLSWSAVTAMVIRDLGMIIGSAFFHFRGYKTVPANWMGKLTTVLLYAAIMWIFFQFPYAQEFLWAVIIFSFVTSVMYIVKFKGLNDKTSTEVFHR</sequence>
<dbReference type="InterPro" id="IPR000462">
    <property type="entry name" value="CDP-OH_P_trans"/>
</dbReference>
<feature type="transmembrane region" description="Helical" evidence="15">
    <location>
        <begin position="7"/>
        <end position="24"/>
    </location>
</feature>
<name>A0A1T2X727_9BACL</name>
<evidence type="ECO:0000256" key="7">
    <source>
        <dbReference type="ARBA" id="ARBA00022692"/>
    </source>
</evidence>
<comment type="similarity">
    <text evidence="4 14">Belongs to the CDP-alcohol phosphatidyltransferase class-I family.</text>
</comment>
<dbReference type="InterPro" id="IPR050324">
    <property type="entry name" value="CDP-alcohol_PTase-I"/>
</dbReference>
<evidence type="ECO:0000256" key="1">
    <source>
        <dbReference type="ARBA" id="ARBA00003973"/>
    </source>
</evidence>
<reference evidence="16 17" key="1">
    <citation type="submission" date="2017-01" db="EMBL/GenBank/DDBJ databases">
        <title>Genome analysis of Paenibacillus selenitrireducens ES3-24.</title>
        <authorList>
            <person name="Xu D."/>
            <person name="Yao R."/>
            <person name="Zheng S."/>
        </authorList>
    </citation>
    <scope>NUCLEOTIDE SEQUENCE [LARGE SCALE GENOMIC DNA]</scope>
    <source>
        <strain evidence="16 17">ES3-24</strain>
    </source>
</reference>
<keyword evidence="12" id="KW-1208">Phospholipid metabolism</keyword>
<dbReference type="PANTHER" id="PTHR14269:SF11">
    <property type="entry name" value="CDP-DIACYLGLYCEROL--GLYCEROL-3-PHOSPHATE 3-PHOSPHATIDYLTRANSFERASE"/>
    <property type="match status" value="1"/>
</dbReference>
<dbReference type="EMBL" id="MSZX01000008">
    <property type="protein sequence ID" value="OPA75688.1"/>
    <property type="molecule type" value="Genomic_DNA"/>
</dbReference>
<dbReference type="InterPro" id="IPR004570">
    <property type="entry name" value="Phosphatidylglycerol_P_synth"/>
</dbReference>
<dbReference type="PIRSF" id="PIRSF000847">
    <property type="entry name" value="Phos_ph_gly_syn"/>
    <property type="match status" value="1"/>
</dbReference>
<organism evidence="16 17">
    <name type="scientific">Paenibacillus selenitireducens</name>
    <dbReference type="NCBI Taxonomy" id="1324314"/>
    <lineage>
        <taxon>Bacteria</taxon>
        <taxon>Bacillati</taxon>
        <taxon>Bacillota</taxon>
        <taxon>Bacilli</taxon>
        <taxon>Bacillales</taxon>
        <taxon>Paenibacillaceae</taxon>
        <taxon>Paenibacillus</taxon>
    </lineage>
</organism>
<feature type="transmembrane region" description="Helical" evidence="15">
    <location>
        <begin position="117"/>
        <end position="137"/>
    </location>
</feature>
<proteinExistence type="inferred from homology"/>
<evidence type="ECO:0000256" key="3">
    <source>
        <dbReference type="ARBA" id="ARBA00005189"/>
    </source>
</evidence>
<evidence type="ECO:0000256" key="4">
    <source>
        <dbReference type="ARBA" id="ARBA00010441"/>
    </source>
</evidence>
<dbReference type="Gene3D" id="1.20.120.1760">
    <property type="match status" value="1"/>
</dbReference>
<dbReference type="RefSeq" id="WP_078501012.1">
    <property type="nucleotide sequence ID" value="NZ_MSZX01000008.1"/>
</dbReference>
<evidence type="ECO:0000256" key="2">
    <source>
        <dbReference type="ARBA" id="ARBA00004141"/>
    </source>
</evidence>
<evidence type="ECO:0000313" key="17">
    <source>
        <dbReference type="Proteomes" id="UP000190188"/>
    </source>
</evidence>
<comment type="subcellular location">
    <subcellularLocation>
        <location evidence="2">Membrane</location>
        <topology evidence="2">Multi-pass membrane protein</topology>
    </subcellularLocation>
</comment>